<name>A0AA45KGW3_9LACT</name>
<keyword evidence="3" id="KW-1185">Reference proteome</keyword>
<dbReference type="SUPFAM" id="SSF49373">
    <property type="entry name" value="Invasin/intimin cell-adhesion fragments"/>
    <property type="match status" value="1"/>
</dbReference>
<evidence type="ECO:0000313" key="2">
    <source>
        <dbReference type="EMBL" id="QSE76308.1"/>
    </source>
</evidence>
<dbReference type="Gene3D" id="2.60.40.1080">
    <property type="match status" value="1"/>
</dbReference>
<dbReference type="Pfam" id="PF02368">
    <property type="entry name" value="Big_2"/>
    <property type="match status" value="1"/>
</dbReference>
<evidence type="ECO:0000259" key="1">
    <source>
        <dbReference type="SMART" id="SM00635"/>
    </source>
</evidence>
<proteinExistence type="predicted"/>
<dbReference type="RefSeq" id="WP_205871742.1">
    <property type="nucleotide sequence ID" value="NZ_CP070872.1"/>
</dbReference>
<accession>A0AA45KGW3</accession>
<evidence type="ECO:0000313" key="3">
    <source>
        <dbReference type="Proteomes" id="UP000663608"/>
    </source>
</evidence>
<protein>
    <submittedName>
        <fullName evidence="2">Ig domain-containing protein</fullName>
    </submittedName>
</protein>
<dbReference type="KEGG" id="lti:JW886_07510"/>
<dbReference type="AlphaFoldDB" id="A0AA45KGW3"/>
<feature type="domain" description="BIG2" evidence="1">
    <location>
        <begin position="60"/>
        <end position="137"/>
    </location>
</feature>
<dbReference type="SMART" id="SM00635">
    <property type="entry name" value="BID_2"/>
    <property type="match status" value="1"/>
</dbReference>
<dbReference type="InterPro" id="IPR008964">
    <property type="entry name" value="Invasin/intimin_cell_adhesion"/>
</dbReference>
<dbReference type="InterPro" id="IPR003343">
    <property type="entry name" value="Big_2"/>
</dbReference>
<gene>
    <name evidence="2" type="ORF">JW886_07510</name>
</gene>
<dbReference type="Gene3D" id="2.60.40.3320">
    <property type="match status" value="1"/>
</dbReference>
<reference evidence="2 3" key="1">
    <citation type="submission" date="2021-02" db="EMBL/GenBank/DDBJ databases">
        <title>Complete genome sequence of Lactococcus lactis strain K_LL004.</title>
        <authorList>
            <person name="Kim H.B."/>
        </authorList>
    </citation>
    <scope>NUCLEOTIDE SEQUENCE [LARGE SCALE GENOMIC DNA]</scope>
    <source>
        <strain evidence="2 3">K_LL004</strain>
    </source>
</reference>
<dbReference type="Proteomes" id="UP000663608">
    <property type="component" value="Chromosome"/>
</dbReference>
<sequence length="231" mass="24809">MALTYKVYLDGNFLKEVENLNTIVDGLTKDTEYTIQISETDGELESPLSEAVKFVTTIIPVEEIVLNTTEETLLVTESFQLSATIEPDNATFKEITWSTSDALIATVSETGLIETVGVGTVKITAESVDGIKGTCQLTVNPAIIIPTTDTVVSAFGSVDPIGAELQGLDTGEIFGGTEPVEVIILNTKVLEENTLLEISSDWNTGGALAKKIKDKKFTAITENKSIEITTE</sequence>
<organism evidence="2 3">
    <name type="scientific">Lactococcus taiwanensis</name>
    <dbReference type="NCBI Taxonomy" id="1151742"/>
    <lineage>
        <taxon>Bacteria</taxon>
        <taxon>Bacillati</taxon>
        <taxon>Bacillota</taxon>
        <taxon>Bacilli</taxon>
        <taxon>Lactobacillales</taxon>
        <taxon>Streptococcaceae</taxon>
        <taxon>Lactococcus</taxon>
    </lineage>
</organism>
<dbReference type="EMBL" id="CP070872">
    <property type="protein sequence ID" value="QSE76308.1"/>
    <property type="molecule type" value="Genomic_DNA"/>
</dbReference>